<evidence type="ECO:0000313" key="2">
    <source>
        <dbReference type="Proteomes" id="UP000275356"/>
    </source>
</evidence>
<protein>
    <submittedName>
        <fullName evidence="1">Uncharacterized protein (TIGR03089 family)</fullName>
    </submittedName>
</protein>
<evidence type="ECO:0000313" key="1">
    <source>
        <dbReference type="EMBL" id="ROR95733.1"/>
    </source>
</evidence>
<dbReference type="OrthoDB" id="3396763at2"/>
<keyword evidence="2" id="KW-1185">Reference proteome</keyword>
<name>A0A3N2D7H1_9MICO</name>
<dbReference type="InterPro" id="IPR017523">
    <property type="entry name" value="Rv3268"/>
</dbReference>
<gene>
    <name evidence="1" type="ORF">EDD28_0295</name>
</gene>
<dbReference type="EMBL" id="RKHQ01000001">
    <property type="protein sequence ID" value="ROR95733.1"/>
    <property type="molecule type" value="Genomic_DNA"/>
</dbReference>
<comment type="caution">
    <text evidence="1">The sequence shown here is derived from an EMBL/GenBank/DDBJ whole genome shotgun (WGS) entry which is preliminary data.</text>
</comment>
<dbReference type="AlphaFoldDB" id="A0A3N2D7H1"/>
<dbReference type="Proteomes" id="UP000275356">
    <property type="component" value="Unassembled WGS sequence"/>
</dbReference>
<accession>A0A3N2D7H1</accession>
<proteinExistence type="predicted"/>
<dbReference type="RefSeq" id="WP_123738011.1">
    <property type="nucleotide sequence ID" value="NZ_RKHQ01000001.1"/>
</dbReference>
<dbReference type="NCBIfam" id="TIGR03089">
    <property type="entry name" value="TIGR03089 family protein"/>
    <property type="match status" value="1"/>
</dbReference>
<dbReference type="SUPFAM" id="SSF56801">
    <property type="entry name" value="Acetyl-CoA synthetase-like"/>
    <property type="match status" value="1"/>
</dbReference>
<sequence>MIPSPSDGAPRVSSALASLAASGPLPRLSWTGVVDGTPERLELSGRVSATWANKVANLLVEEIDAGPGTRVVLDLPLHWRTLAWATGAWLTGATVVAAEIVDAPDVEHPPGGSELPDVLVTASASAAKDAVRDGVELVVLVPMASFALRVVGGLPAGALDGAADVAAQPDDLGPVRTTEAARTALELDGRTWTFADLFGREEPGGTGETWWGAVAVREWSSDADVVLEGAG</sequence>
<organism evidence="1 2">
    <name type="scientific">Salana multivorans</name>
    <dbReference type="NCBI Taxonomy" id="120377"/>
    <lineage>
        <taxon>Bacteria</taxon>
        <taxon>Bacillati</taxon>
        <taxon>Actinomycetota</taxon>
        <taxon>Actinomycetes</taxon>
        <taxon>Micrococcales</taxon>
        <taxon>Beutenbergiaceae</taxon>
        <taxon>Salana</taxon>
    </lineage>
</organism>
<reference evidence="1 2" key="1">
    <citation type="submission" date="2018-11" db="EMBL/GenBank/DDBJ databases">
        <title>Sequencing the genomes of 1000 actinobacteria strains.</title>
        <authorList>
            <person name="Klenk H.-P."/>
        </authorList>
    </citation>
    <scope>NUCLEOTIDE SEQUENCE [LARGE SCALE GENOMIC DNA]</scope>
    <source>
        <strain evidence="1 2">DSM 13521</strain>
    </source>
</reference>